<feature type="transmembrane region" description="Helical" evidence="2">
    <location>
        <begin position="54"/>
        <end position="73"/>
    </location>
</feature>
<feature type="compositionally biased region" description="Basic and acidic residues" evidence="1">
    <location>
        <begin position="651"/>
        <end position="669"/>
    </location>
</feature>
<comment type="caution">
    <text evidence="3">The sequence shown here is derived from an EMBL/GenBank/DDBJ whole genome shotgun (WGS) entry which is preliminary data.</text>
</comment>
<evidence type="ECO:0000313" key="4">
    <source>
        <dbReference type="Proteomes" id="UP001315278"/>
    </source>
</evidence>
<evidence type="ECO:0000256" key="1">
    <source>
        <dbReference type="SAM" id="MobiDB-lite"/>
    </source>
</evidence>
<feature type="transmembrane region" description="Helical" evidence="2">
    <location>
        <begin position="79"/>
        <end position="97"/>
    </location>
</feature>
<dbReference type="RefSeq" id="WP_212493074.1">
    <property type="nucleotide sequence ID" value="NZ_JAFCJH010000014.1"/>
</dbReference>
<keyword evidence="4" id="KW-1185">Reference proteome</keyword>
<feature type="compositionally biased region" description="Polar residues" evidence="1">
    <location>
        <begin position="804"/>
        <end position="814"/>
    </location>
</feature>
<feature type="compositionally biased region" description="Acidic residues" evidence="1">
    <location>
        <begin position="735"/>
        <end position="744"/>
    </location>
</feature>
<keyword evidence="2" id="KW-0812">Transmembrane</keyword>
<evidence type="ECO:0000256" key="2">
    <source>
        <dbReference type="SAM" id="Phobius"/>
    </source>
</evidence>
<organism evidence="3 4">
    <name type="scientific">Bradyrhizobium jicamae</name>
    <dbReference type="NCBI Taxonomy" id="280332"/>
    <lineage>
        <taxon>Bacteria</taxon>
        <taxon>Pseudomonadati</taxon>
        <taxon>Pseudomonadota</taxon>
        <taxon>Alphaproteobacteria</taxon>
        <taxon>Hyphomicrobiales</taxon>
        <taxon>Nitrobacteraceae</taxon>
        <taxon>Bradyrhizobium</taxon>
    </lineage>
</organism>
<protein>
    <submittedName>
        <fullName evidence="3">TIGR02302 family protein</fullName>
    </submittedName>
</protein>
<feature type="region of interest" description="Disordered" evidence="1">
    <location>
        <begin position="705"/>
        <end position="828"/>
    </location>
</feature>
<dbReference type="NCBIfam" id="TIGR02302">
    <property type="entry name" value="aProt_lowcomp"/>
    <property type="match status" value="1"/>
</dbReference>
<proteinExistence type="predicted"/>
<dbReference type="EMBL" id="JAFCJH010000014">
    <property type="protein sequence ID" value="MBR0796922.1"/>
    <property type="molecule type" value="Genomic_DNA"/>
</dbReference>
<dbReference type="InterPro" id="IPR012683">
    <property type="entry name" value="CHP02302_TM"/>
</dbReference>
<accession>A0ABS5FJF9</accession>
<dbReference type="Proteomes" id="UP001315278">
    <property type="component" value="Unassembled WGS sequence"/>
</dbReference>
<feature type="region of interest" description="Disordered" evidence="1">
    <location>
        <begin position="651"/>
        <end position="685"/>
    </location>
</feature>
<reference evidence="4" key="1">
    <citation type="journal article" date="2021" name="ISME J.">
        <title>Evolutionary origin and ecological implication of a unique nif island in free-living Bradyrhizobium lineages.</title>
        <authorList>
            <person name="Tao J."/>
        </authorList>
    </citation>
    <scope>NUCLEOTIDE SEQUENCE [LARGE SCALE GENOMIC DNA]</scope>
    <source>
        <strain evidence="4">SZCCT0434</strain>
    </source>
</reference>
<name>A0ABS5FJF9_9BRAD</name>
<dbReference type="Pfam" id="PF13779">
    <property type="entry name" value="DUF4175"/>
    <property type="match status" value="1"/>
</dbReference>
<keyword evidence="2" id="KW-1133">Transmembrane helix</keyword>
<evidence type="ECO:0000313" key="3">
    <source>
        <dbReference type="EMBL" id="MBR0796922.1"/>
    </source>
</evidence>
<gene>
    <name evidence="3" type="ORF">JQ615_16140</name>
</gene>
<feature type="compositionally biased region" description="Low complexity" evidence="1">
    <location>
        <begin position="717"/>
        <end position="734"/>
    </location>
</feature>
<keyword evidence="2" id="KW-0472">Membrane</keyword>
<sequence>MSGANIDPSDPSRAGPSRVVRESDAIARLKLTEALQRAKFAIAWERSWPHLARLLTVAGLFLVVSWAGLWLVLPFAARVAGIALFALAALAALVPMARFRWPTREEGLNRLDRGAGIRHRPATTLSDTLTSQDPFARALWQAQRERTLASIKRIRAGLPSPRVSLHDPWALRALVIVMLVATYVAAGDERGLRIASAFDWNGIMAPANIRVDAWVTPPNYTAKPPIILSNANKDAAAADHGPLAVPAGSTLLVRSSGGAIDVVVGGGVNEVAADGQAPQGTSERHFKIAGDGTAHVRAPAGQPLWTFSATPDRPPTIALAKDPERQARGALQLAYKLEDDYGVTEARAQFALRPGEAPKDPAKTAEKIAEPRPLFDPPQFTLALPNARTRNGVGQTVKDLSEDPYAGADVTLTLTAKDEAGNEGKSEPFNMRLPERLFTKPLARALIEQRRILALDANQNGQVFAALDALMIAPELFTPETGHYLGLYNVSRELEAARTDDQLRAVVASLWALAVTIEDGNITDVDKALRAAQDALKQALERGATDEEIKKLTDNLRSALDNFMRQLAEQFRNNPQQLTRPLDPNTKMLSQNDLKNMLDRLERLSRSGDKDAAKQLLEQLQEMLENLQMAQPQQGDNDMEQALNELGDMIRKQQQLRDKTFKQGQDSRRDRMRGKHGDQSMSDLQQDQQALRDRLKKLQDELAKRGMGPEQRGQKGQKGQQGQQGQQGEQGEQADQGDDGDGLDQADSAMGDASGRLGEGNADGAVDSQGRALDALRKGQQSLAEAMQQGDGDQQGDGPGNRVGRQQSGGNQTDPLGRPLHGREFGDDYTVKIPGEIDVQRVRRILEELRRRLADPSRPQIELDYIERLLKDY</sequence>